<dbReference type="Proteomes" id="UP000677803">
    <property type="component" value="Unassembled WGS sequence"/>
</dbReference>
<name>A0A8S4BG79_9TELE</name>
<accession>A0A8S4BG79</accession>
<reference evidence="1" key="1">
    <citation type="submission" date="2021-05" db="EMBL/GenBank/DDBJ databases">
        <authorList>
            <person name="Tigano A."/>
        </authorList>
    </citation>
    <scope>NUCLEOTIDE SEQUENCE</scope>
</reference>
<keyword evidence="2" id="KW-1185">Reference proteome</keyword>
<comment type="caution">
    <text evidence="1">The sequence shown here is derived from an EMBL/GenBank/DDBJ whole genome shotgun (WGS) entry which is preliminary data.</text>
</comment>
<dbReference type="EMBL" id="CAJRST010016668">
    <property type="protein sequence ID" value="CAG5941702.1"/>
    <property type="molecule type" value="Genomic_DNA"/>
</dbReference>
<evidence type="ECO:0000313" key="2">
    <source>
        <dbReference type="Proteomes" id="UP000677803"/>
    </source>
</evidence>
<proteinExistence type="predicted"/>
<protein>
    <submittedName>
        <fullName evidence="1">(Atlantic silverside) hypothetical protein</fullName>
    </submittedName>
</protein>
<evidence type="ECO:0000313" key="1">
    <source>
        <dbReference type="EMBL" id="CAG5941702.1"/>
    </source>
</evidence>
<sequence>MPGRTPGKGFIGKSLVRKSRVTSRCLHTCALLRVMNNHSPTGPQWILSGRRRWNYFQEFKVRLNDNRRLLEAESPS</sequence>
<gene>
    <name evidence="1" type="ORF">MMEN_LOCUS13956</name>
</gene>
<organism evidence="1 2">
    <name type="scientific">Menidia menidia</name>
    <name type="common">Atlantic silverside</name>
    <dbReference type="NCBI Taxonomy" id="238744"/>
    <lineage>
        <taxon>Eukaryota</taxon>
        <taxon>Metazoa</taxon>
        <taxon>Chordata</taxon>
        <taxon>Craniata</taxon>
        <taxon>Vertebrata</taxon>
        <taxon>Euteleostomi</taxon>
        <taxon>Actinopterygii</taxon>
        <taxon>Neopterygii</taxon>
        <taxon>Teleostei</taxon>
        <taxon>Neoteleostei</taxon>
        <taxon>Acanthomorphata</taxon>
        <taxon>Ovalentaria</taxon>
        <taxon>Atherinomorphae</taxon>
        <taxon>Atheriniformes</taxon>
        <taxon>Atherinopsidae</taxon>
        <taxon>Menidiinae</taxon>
        <taxon>Menidia</taxon>
    </lineage>
</organism>
<dbReference type="AlphaFoldDB" id="A0A8S4BG79"/>